<keyword evidence="2" id="KW-0238">DNA-binding</keyword>
<dbReference type="InterPro" id="IPR018062">
    <property type="entry name" value="HTH_AraC-typ_CS"/>
</dbReference>
<dbReference type="InterPro" id="IPR014710">
    <property type="entry name" value="RmlC-like_jellyroll"/>
</dbReference>
<accession>A0ABR4U5V9</accession>
<dbReference type="PROSITE" id="PS01124">
    <property type="entry name" value="HTH_ARAC_FAMILY_2"/>
    <property type="match status" value="1"/>
</dbReference>
<evidence type="ECO:0000256" key="2">
    <source>
        <dbReference type="ARBA" id="ARBA00023125"/>
    </source>
</evidence>
<dbReference type="Gene3D" id="1.10.10.60">
    <property type="entry name" value="Homeodomain-like"/>
    <property type="match status" value="1"/>
</dbReference>
<evidence type="ECO:0000256" key="3">
    <source>
        <dbReference type="ARBA" id="ARBA00023159"/>
    </source>
</evidence>
<reference evidence="7 8" key="1">
    <citation type="submission" date="2014-03" db="EMBL/GenBank/DDBJ databases">
        <title>Draft genome sequence of the Serratia grimesii strain a2.</title>
        <authorList>
            <person name="Toymentseva A."/>
            <person name="Kazakov S."/>
            <person name="Giliazeva A."/>
            <person name="Ismagilova R."/>
            <person name="Shah R."/>
            <person name="Sharipova M."/>
            <person name="Khaitlina S."/>
            <person name="Mardanova A."/>
        </authorList>
    </citation>
    <scope>NUCLEOTIDE SEQUENCE [LARGE SCALE GENOMIC DNA]</scope>
    <source>
        <strain evidence="7 8">A2</strain>
    </source>
</reference>
<dbReference type="InterPro" id="IPR009057">
    <property type="entry name" value="Homeodomain-like_sf"/>
</dbReference>
<dbReference type="SUPFAM" id="SSF46689">
    <property type="entry name" value="Homeodomain-like"/>
    <property type="match status" value="1"/>
</dbReference>
<name>A0ABR4U5V9_9GAMM</name>
<dbReference type="PROSITE" id="PS00041">
    <property type="entry name" value="HTH_ARAC_FAMILY_1"/>
    <property type="match status" value="1"/>
</dbReference>
<dbReference type="PRINTS" id="PR00032">
    <property type="entry name" value="HTHARAC"/>
</dbReference>
<dbReference type="CDD" id="cd06124">
    <property type="entry name" value="cupin_NimR-like_N"/>
    <property type="match status" value="1"/>
</dbReference>
<evidence type="ECO:0000259" key="6">
    <source>
        <dbReference type="PROSITE" id="PS01124"/>
    </source>
</evidence>
<protein>
    <recommendedName>
        <fullName evidence="5">Arabinose operon regulatory protein</fullName>
    </recommendedName>
</protein>
<dbReference type="SMART" id="SM00342">
    <property type="entry name" value="HTH_ARAC"/>
    <property type="match status" value="1"/>
</dbReference>
<evidence type="ECO:0000256" key="1">
    <source>
        <dbReference type="ARBA" id="ARBA00023015"/>
    </source>
</evidence>
<evidence type="ECO:0000256" key="5">
    <source>
        <dbReference type="ARBA" id="ARBA00044978"/>
    </source>
</evidence>
<evidence type="ECO:0000256" key="4">
    <source>
        <dbReference type="ARBA" id="ARBA00023163"/>
    </source>
</evidence>
<keyword evidence="4" id="KW-0804">Transcription</keyword>
<evidence type="ECO:0000313" key="7">
    <source>
        <dbReference type="EMBL" id="KFB87437.1"/>
    </source>
</evidence>
<organism evidence="7 8">
    <name type="scientific">Serratia grimesii</name>
    <dbReference type="NCBI Taxonomy" id="82995"/>
    <lineage>
        <taxon>Bacteria</taxon>
        <taxon>Pseudomonadati</taxon>
        <taxon>Pseudomonadota</taxon>
        <taxon>Gammaproteobacteria</taxon>
        <taxon>Enterobacterales</taxon>
        <taxon>Yersiniaceae</taxon>
        <taxon>Serratia</taxon>
    </lineage>
</organism>
<comment type="caution">
    <text evidence="7">The sequence shown here is derived from an EMBL/GenBank/DDBJ whole genome shotgun (WGS) entry which is preliminary data.</text>
</comment>
<gene>
    <name evidence="7" type="ORF">CR62_12605</name>
</gene>
<proteinExistence type="predicted"/>
<dbReference type="InterPro" id="IPR018060">
    <property type="entry name" value="HTH_AraC"/>
</dbReference>
<dbReference type="InterPro" id="IPR020449">
    <property type="entry name" value="Tscrpt_reg_AraC-type_HTH"/>
</dbReference>
<keyword evidence="3" id="KW-0010">Activator</keyword>
<dbReference type="Pfam" id="PF02311">
    <property type="entry name" value="AraC_binding"/>
    <property type="match status" value="1"/>
</dbReference>
<dbReference type="InterPro" id="IPR003313">
    <property type="entry name" value="AraC-bd"/>
</dbReference>
<dbReference type="PANTHER" id="PTHR11019">
    <property type="entry name" value="HTH-TYPE TRANSCRIPTIONAL REGULATOR NIMR"/>
    <property type="match status" value="1"/>
</dbReference>
<dbReference type="Proteomes" id="UP000028721">
    <property type="component" value="Unassembled WGS sequence"/>
</dbReference>
<dbReference type="Pfam" id="PF12833">
    <property type="entry name" value="HTH_18"/>
    <property type="match status" value="1"/>
</dbReference>
<keyword evidence="8" id="KW-1185">Reference proteome</keyword>
<feature type="domain" description="HTH araC/xylS-type" evidence="6">
    <location>
        <begin position="156"/>
        <end position="253"/>
    </location>
</feature>
<dbReference type="PANTHER" id="PTHR11019:SF159">
    <property type="entry name" value="TRANSCRIPTIONAL REGULATOR-RELATED"/>
    <property type="match status" value="1"/>
</dbReference>
<dbReference type="EMBL" id="JGVP01000028">
    <property type="protein sequence ID" value="KFB87437.1"/>
    <property type="molecule type" value="Genomic_DNA"/>
</dbReference>
<dbReference type="InterPro" id="IPR011051">
    <property type="entry name" value="RmlC_Cupin_sf"/>
</dbReference>
<evidence type="ECO:0000313" key="8">
    <source>
        <dbReference type="Proteomes" id="UP000028721"/>
    </source>
</evidence>
<keyword evidence="1" id="KW-0805">Transcription regulation</keyword>
<dbReference type="Gene3D" id="2.60.120.10">
    <property type="entry name" value="Jelly Rolls"/>
    <property type="match status" value="1"/>
</dbReference>
<dbReference type="SUPFAM" id="SSF51182">
    <property type="entry name" value="RmlC-like cupins"/>
    <property type="match status" value="1"/>
</dbReference>
<sequence>MLLFHGAVPANRSIVPVSKDYQHGDFEPPHYHDCAQLIHSLSGVVQVNTRQGSWVVPPGRGVWLPALVEHSLRITGKVAARALLVDPLARADLPACCEVVQISPLLRELIVCAMDIAADYPVGGREERIMELILDELRILPILPLNLPEPRSEALLTLCRHIQQSLAHPWKLEQAARYINVSGRTLSRRFQRETGLRFGDWVRRARLLAALNALAAGHSVLEVALDLGYDSPSAFSAMFRRLMGVAPSAYFAR</sequence>